<feature type="compositionally biased region" description="Basic and acidic residues" evidence="10">
    <location>
        <begin position="77"/>
        <end position="87"/>
    </location>
</feature>
<dbReference type="Gene3D" id="3.20.20.70">
    <property type="entry name" value="Aldolase class I"/>
    <property type="match status" value="1"/>
</dbReference>
<evidence type="ECO:0000256" key="5">
    <source>
        <dbReference type="ARBA" id="ARBA00022605"/>
    </source>
</evidence>
<organism evidence="12 13">
    <name type="scientific">Egibacter rhizosphaerae</name>
    <dbReference type="NCBI Taxonomy" id="1670831"/>
    <lineage>
        <taxon>Bacteria</taxon>
        <taxon>Bacillati</taxon>
        <taxon>Actinomycetota</taxon>
        <taxon>Nitriliruptoria</taxon>
        <taxon>Egibacterales</taxon>
        <taxon>Egibacteraceae</taxon>
        <taxon>Egibacter</taxon>
    </lineage>
</organism>
<evidence type="ECO:0000256" key="6">
    <source>
        <dbReference type="ARBA" id="ARBA00022822"/>
    </source>
</evidence>
<proteinExistence type="inferred from homology"/>
<evidence type="ECO:0000256" key="1">
    <source>
        <dbReference type="ARBA" id="ARBA00001164"/>
    </source>
</evidence>
<dbReference type="InterPro" id="IPR044643">
    <property type="entry name" value="TrpF_fam"/>
</dbReference>
<dbReference type="Pfam" id="PF00697">
    <property type="entry name" value="PRAI"/>
    <property type="match status" value="1"/>
</dbReference>
<dbReference type="PANTHER" id="PTHR42894:SF1">
    <property type="entry name" value="N-(5'-PHOSPHORIBOSYL)ANTHRANILATE ISOMERASE"/>
    <property type="match status" value="1"/>
</dbReference>
<reference evidence="12 13" key="1">
    <citation type="submission" date="2019-01" db="EMBL/GenBank/DDBJ databases">
        <title>Egibacter rhizosphaerae EGI 80759T.</title>
        <authorList>
            <person name="Chen D.-D."/>
            <person name="Tian Y."/>
            <person name="Jiao J.-Y."/>
            <person name="Zhang X.-T."/>
            <person name="Zhang Y.-G."/>
            <person name="Zhang Y."/>
            <person name="Xiao M."/>
            <person name="Shu W.-S."/>
            <person name="Li W.-J."/>
        </authorList>
    </citation>
    <scope>NUCLEOTIDE SEQUENCE [LARGE SCALE GENOMIC DNA]</scope>
    <source>
        <strain evidence="12 13">EGI 80759</strain>
    </source>
</reference>
<feature type="region of interest" description="Disordered" evidence="10">
    <location>
        <begin position="1"/>
        <end position="94"/>
    </location>
</feature>
<evidence type="ECO:0000256" key="10">
    <source>
        <dbReference type="SAM" id="MobiDB-lite"/>
    </source>
</evidence>
<dbReference type="InterPro" id="IPR013785">
    <property type="entry name" value="Aldolase_TIM"/>
</dbReference>
<comment type="pathway">
    <text evidence="2 9">Amino-acid biosynthesis; L-tryptophan biosynthesis; L-tryptophan from chorismate: step 3/5.</text>
</comment>
<evidence type="ECO:0000313" key="12">
    <source>
        <dbReference type="EMBL" id="QBI22112.1"/>
    </source>
</evidence>
<evidence type="ECO:0000256" key="2">
    <source>
        <dbReference type="ARBA" id="ARBA00004664"/>
    </source>
</evidence>
<protein>
    <recommendedName>
        <fullName evidence="4 9">N-(5'-phosphoribosyl)anthranilate isomerase</fullName>
        <shortName evidence="9">PRAI</shortName>
        <ecNumber evidence="3 9">5.3.1.24</ecNumber>
    </recommendedName>
</protein>
<feature type="compositionally biased region" description="Low complexity" evidence="10">
    <location>
        <begin position="1"/>
        <end position="10"/>
    </location>
</feature>
<dbReference type="Proteomes" id="UP000291469">
    <property type="component" value="Chromosome"/>
</dbReference>
<keyword evidence="5 9" id="KW-0028">Amino-acid biosynthesis</keyword>
<sequence length="333" mass="34823">MGGIAGQQAEQGEDDDRGADEADREHPEASHHEEQHPREPPRRTTTDVVCTVRTPRVADKLGSATRRRRLPAGERLPSARDRGRADRGVPTARPARDERPAVLIQIYSLTDPDDVRRCVDLGVDRVGLAPAGQSVPAEVPWEQARELLGLLGDGVAGCALSVRTDPDEVAAMASALRPDVVHLCPPAGTLDPATQRAVRERLPRDTELMSAVAVGDASSRADALAAAEASAGVSDTLILDSVAPGIPGVGAAGIVHDWHVSAEIVAAVGDRVPVILAGGLGPANVAEAIDVVRPHGVDSYTHTSHDERRKDPDALAAFVRASREATSGVSSGG</sequence>
<dbReference type="HAMAP" id="MF_00135">
    <property type="entry name" value="PRAI"/>
    <property type="match status" value="1"/>
</dbReference>
<evidence type="ECO:0000256" key="8">
    <source>
        <dbReference type="ARBA" id="ARBA00023235"/>
    </source>
</evidence>
<comment type="catalytic activity">
    <reaction evidence="1 9">
        <text>N-(5-phospho-beta-D-ribosyl)anthranilate = 1-(2-carboxyphenylamino)-1-deoxy-D-ribulose 5-phosphate</text>
        <dbReference type="Rhea" id="RHEA:21540"/>
        <dbReference type="ChEBI" id="CHEBI:18277"/>
        <dbReference type="ChEBI" id="CHEBI:58613"/>
        <dbReference type="EC" id="5.3.1.24"/>
    </reaction>
</comment>
<dbReference type="EC" id="5.3.1.24" evidence="3 9"/>
<dbReference type="GO" id="GO:0004640">
    <property type="term" value="F:phosphoribosylanthranilate isomerase activity"/>
    <property type="evidence" value="ECO:0007669"/>
    <property type="project" value="UniProtKB-UniRule"/>
</dbReference>
<name>A0A411YLP2_9ACTN</name>
<dbReference type="UniPathway" id="UPA00035">
    <property type="reaction ID" value="UER00042"/>
</dbReference>
<evidence type="ECO:0000256" key="9">
    <source>
        <dbReference type="HAMAP-Rule" id="MF_00135"/>
    </source>
</evidence>
<dbReference type="OrthoDB" id="3243379at2"/>
<feature type="compositionally biased region" description="Basic and acidic residues" evidence="10">
    <location>
        <begin position="19"/>
        <end position="45"/>
    </location>
</feature>
<dbReference type="InterPro" id="IPR001240">
    <property type="entry name" value="PRAI_dom"/>
</dbReference>
<comment type="similarity">
    <text evidence="9">Belongs to the TrpF family.</text>
</comment>
<keyword evidence="6 9" id="KW-0822">Tryptophan biosynthesis</keyword>
<keyword evidence="13" id="KW-1185">Reference proteome</keyword>
<dbReference type="KEGG" id="erz:ER308_18255"/>
<evidence type="ECO:0000259" key="11">
    <source>
        <dbReference type="Pfam" id="PF00697"/>
    </source>
</evidence>
<dbReference type="SUPFAM" id="SSF51366">
    <property type="entry name" value="Ribulose-phoshate binding barrel"/>
    <property type="match status" value="1"/>
</dbReference>
<evidence type="ECO:0000313" key="13">
    <source>
        <dbReference type="Proteomes" id="UP000291469"/>
    </source>
</evidence>
<dbReference type="AlphaFoldDB" id="A0A411YLP2"/>
<dbReference type="CDD" id="cd00405">
    <property type="entry name" value="PRAI"/>
    <property type="match status" value="1"/>
</dbReference>
<evidence type="ECO:0000256" key="3">
    <source>
        <dbReference type="ARBA" id="ARBA00012572"/>
    </source>
</evidence>
<dbReference type="GO" id="GO:0000162">
    <property type="term" value="P:L-tryptophan biosynthetic process"/>
    <property type="evidence" value="ECO:0007669"/>
    <property type="project" value="UniProtKB-UniRule"/>
</dbReference>
<feature type="domain" description="N-(5'phosphoribosyl) anthranilate isomerase (PRAI)" evidence="11">
    <location>
        <begin position="111"/>
        <end position="298"/>
    </location>
</feature>
<keyword evidence="7 9" id="KW-0057">Aromatic amino acid biosynthesis</keyword>
<feature type="compositionally biased region" description="Low complexity" evidence="10">
    <location>
        <begin position="46"/>
        <end position="55"/>
    </location>
</feature>
<evidence type="ECO:0000256" key="4">
    <source>
        <dbReference type="ARBA" id="ARBA00022272"/>
    </source>
</evidence>
<keyword evidence="8 9" id="KW-0413">Isomerase</keyword>
<accession>A0A411YLP2</accession>
<evidence type="ECO:0000256" key="7">
    <source>
        <dbReference type="ARBA" id="ARBA00023141"/>
    </source>
</evidence>
<dbReference type="PANTHER" id="PTHR42894">
    <property type="entry name" value="N-(5'-PHOSPHORIBOSYL)ANTHRANILATE ISOMERASE"/>
    <property type="match status" value="1"/>
</dbReference>
<dbReference type="EMBL" id="CP036402">
    <property type="protein sequence ID" value="QBI22112.1"/>
    <property type="molecule type" value="Genomic_DNA"/>
</dbReference>
<gene>
    <name evidence="9" type="primary">trpF</name>
    <name evidence="12" type="ORF">ER308_18255</name>
</gene>
<dbReference type="InterPro" id="IPR011060">
    <property type="entry name" value="RibuloseP-bd_barrel"/>
</dbReference>